<accession>A0A4S9K598</accession>
<feature type="region of interest" description="Disordered" evidence="1">
    <location>
        <begin position="1"/>
        <end position="65"/>
    </location>
</feature>
<comment type="caution">
    <text evidence="2">The sequence shown here is derived from an EMBL/GenBank/DDBJ whole genome shotgun (WGS) entry which is preliminary data.</text>
</comment>
<evidence type="ECO:0000313" key="2">
    <source>
        <dbReference type="EMBL" id="THY10364.1"/>
    </source>
</evidence>
<dbReference type="EMBL" id="QZBD01000616">
    <property type="protein sequence ID" value="THY10364.1"/>
    <property type="molecule type" value="Genomic_DNA"/>
</dbReference>
<evidence type="ECO:0000256" key="1">
    <source>
        <dbReference type="SAM" id="MobiDB-lite"/>
    </source>
</evidence>
<sequence length="270" mass="30380">MVSLDKTFHLCPQPVMGNQSSRKASSSSISQSPVNIDPYKTPPGTPSDDEQSPLPPTTMSPRSRRPKCLRTAVFWELTDCRHYPPSPGTGLTLIGPVPYPYKPSPLPASFYGDDDNEDIEENDQIMTFNGTTSPRDPMILDQHTRPHLRRHERSPPRVPQRKRLPHHLLPFIQKTPPQNLSPFIFSKPIPPKPTTFSPSNISKPLPRQPIPSGPRNFHPSIPPPQRSRLILRHPPPLLSKRRSSGKKSAHQEYKDHPEICSLQTEGKVQG</sequence>
<dbReference type="AlphaFoldDB" id="A0A4S9K598"/>
<reference evidence="2 3" key="1">
    <citation type="submission" date="2018-10" db="EMBL/GenBank/DDBJ databases">
        <title>Fifty Aureobasidium pullulans genomes reveal a recombining polyextremotolerant generalist.</title>
        <authorList>
            <person name="Gostincar C."/>
            <person name="Turk M."/>
            <person name="Zajc J."/>
            <person name="Gunde-Cimerman N."/>
        </authorList>
    </citation>
    <scope>NUCLEOTIDE SEQUENCE [LARGE SCALE GENOMIC DNA]</scope>
    <source>
        <strain evidence="2 3">EXF-6604</strain>
    </source>
</reference>
<evidence type="ECO:0000313" key="3">
    <source>
        <dbReference type="Proteomes" id="UP000306584"/>
    </source>
</evidence>
<feature type="region of interest" description="Disordered" evidence="1">
    <location>
        <begin position="184"/>
        <end position="270"/>
    </location>
</feature>
<dbReference type="Proteomes" id="UP000306584">
    <property type="component" value="Unassembled WGS sequence"/>
</dbReference>
<name>A0A4S9K598_AURPU</name>
<feature type="compositionally biased region" description="Low complexity" evidence="1">
    <location>
        <begin position="20"/>
        <end position="32"/>
    </location>
</feature>
<feature type="compositionally biased region" description="Polar residues" evidence="1">
    <location>
        <begin position="261"/>
        <end position="270"/>
    </location>
</feature>
<organism evidence="2 3">
    <name type="scientific">Aureobasidium pullulans</name>
    <name type="common">Black yeast</name>
    <name type="synonym">Pullularia pullulans</name>
    <dbReference type="NCBI Taxonomy" id="5580"/>
    <lineage>
        <taxon>Eukaryota</taxon>
        <taxon>Fungi</taxon>
        <taxon>Dikarya</taxon>
        <taxon>Ascomycota</taxon>
        <taxon>Pezizomycotina</taxon>
        <taxon>Dothideomycetes</taxon>
        <taxon>Dothideomycetidae</taxon>
        <taxon>Dothideales</taxon>
        <taxon>Saccotheciaceae</taxon>
        <taxon>Aureobasidium</taxon>
    </lineage>
</organism>
<protein>
    <submittedName>
        <fullName evidence="2">Uncharacterized protein</fullName>
    </submittedName>
</protein>
<feature type="compositionally biased region" description="Basic residues" evidence="1">
    <location>
        <begin position="239"/>
        <end position="248"/>
    </location>
</feature>
<proteinExistence type="predicted"/>
<feature type="compositionally biased region" description="Basic and acidic residues" evidence="1">
    <location>
        <begin position="249"/>
        <end position="258"/>
    </location>
</feature>
<gene>
    <name evidence="2" type="ORF">D6D01_09306</name>
</gene>